<sequence>MLPAREQTPALLQLCCSMCFSSSRLLLQATNASTQPLSLPSRSENCKRREEKAGLPDKQQRPRWRNLPFFALKKYLTYRTKTGGYGKVIVYTLCKLFKRPNGLS</sequence>
<organism evidence="2">
    <name type="scientific">Ixodes ricinus</name>
    <name type="common">Common tick</name>
    <name type="synonym">Acarus ricinus</name>
    <dbReference type="NCBI Taxonomy" id="34613"/>
    <lineage>
        <taxon>Eukaryota</taxon>
        <taxon>Metazoa</taxon>
        <taxon>Ecdysozoa</taxon>
        <taxon>Arthropoda</taxon>
        <taxon>Chelicerata</taxon>
        <taxon>Arachnida</taxon>
        <taxon>Acari</taxon>
        <taxon>Parasitiformes</taxon>
        <taxon>Ixodida</taxon>
        <taxon>Ixodoidea</taxon>
        <taxon>Ixodidae</taxon>
        <taxon>Ixodinae</taxon>
        <taxon>Ixodes</taxon>
    </lineage>
</organism>
<accession>A0A6B0UIK5</accession>
<reference evidence="2" key="1">
    <citation type="submission" date="2019-12" db="EMBL/GenBank/DDBJ databases">
        <title>An insight into the sialome of adult female Ixodes ricinus ticks feeding for 6 days.</title>
        <authorList>
            <person name="Perner J."/>
            <person name="Ribeiro J.M.C."/>
        </authorList>
    </citation>
    <scope>NUCLEOTIDE SEQUENCE</scope>
    <source>
        <strain evidence="2">Semi-engorged</strain>
        <tissue evidence="2">Salivary glands</tissue>
    </source>
</reference>
<evidence type="ECO:0000313" key="2">
    <source>
        <dbReference type="EMBL" id="MXU88913.1"/>
    </source>
</evidence>
<dbReference type="AlphaFoldDB" id="A0A6B0UIK5"/>
<protein>
    <submittedName>
        <fullName evidence="2">Putative secreted protein</fullName>
    </submittedName>
</protein>
<feature type="compositionally biased region" description="Basic and acidic residues" evidence="1">
    <location>
        <begin position="44"/>
        <end position="60"/>
    </location>
</feature>
<name>A0A6B0UIK5_IXORI</name>
<proteinExistence type="predicted"/>
<dbReference type="EMBL" id="GIFC01006830">
    <property type="protein sequence ID" value="MXU88913.1"/>
    <property type="molecule type" value="Transcribed_RNA"/>
</dbReference>
<feature type="region of interest" description="Disordered" evidence="1">
    <location>
        <begin position="33"/>
        <end position="60"/>
    </location>
</feature>
<feature type="compositionally biased region" description="Polar residues" evidence="1">
    <location>
        <begin position="33"/>
        <end position="43"/>
    </location>
</feature>
<evidence type="ECO:0000256" key="1">
    <source>
        <dbReference type="SAM" id="MobiDB-lite"/>
    </source>
</evidence>